<feature type="region of interest" description="Disordered" evidence="6">
    <location>
        <begin position="421"/>
        <end position="457"/>
    </location>
</feature>
<evidence type="ECO:0000256" key="1">
    <source>
        <dbReference type="ARBA" id="ARBA00022574"/>
    </source>
</evidence>
<dbReference type="PROSITE" id="PS00678">
    <property type="entry name" value="WD_REPEATS_1"/>
    <property type="match status" value="3"/>
</dbReference>
<dbReference type="AlphaFoldDB" id="A0A9P8CJC6"/>
<dbReference type="InterPro" id="IPR036322">
    <property type="entry name" value="WD40_repeat_dom_sf"/>
</dbReference>
<evidence type="ECO:0000256" key="4">
    <source>
        <dbReference type="ARBA" id="ARBA00023204"/>
    </source>
</evidence>
<dbReference type="GO" id="GO:0043161">
    <property type="term" value="P:proteasome-mediated ubiquitin-dependent protein catabolic process"/>
    <property type="evidence" value="ECO:0007669"/>
    <property type="project" value="TreeGrafter"/>
</dbReference>
<dbReference type="PRINTS" id="PR00320">
    <property type="entry name" value="GPROTEINBRPT"/>
</dbReference>
<dbReference type="PROSITE" id="PS50294">
    <property type="entry name" value="WD_REPEATS_REGION"/>
    <property type="match status" value="3"/>
</dbReference>
<feature type="repeat" description="WD" evidence="5">
    <location>
        <begin position="67"/>
        <end position="102"/>
    </location>
</feature>
<evidence type="ECO:0000256" key="5">
    <source>
        <dbReference type="PROSITE-ProRule" id="PRU00221"/>
    </source>
</evidence>
<dbReference type="SMART" id="SM00320">
    <property type="entry name" value="WD40"/>
    <property type="match status" value="4"/>
</dbReference>
<dbReference type="OrthoDB" id="361494at2759"/>
<evidence type="ECO:0000256" key="2">
    <source>
        <dbReference type="ARBA" id="ARBA00022737"/>
    </source>
</evidence>
<keyword evidence="4" id="KW-0234">DNA repair</keyword>
<dbReference type="Proteomes" id="UP000887226">
    <property type="component" value="Unassembled WGS sequence"/>
</dbReference>
<keyword evidence="8" id="KW-1185">Reference proteome</keyword>
<protein>
    <submittedName>
        <fullName evidence="7">WD40-repeat-containing domain protein</fullName>
    </submittedName>
</protein>
<dbReference type="GO" id="GO:0006283">
    <property type="term" value="P:transcription-coupled nucleotide-excision repair"/>
    <property type="evidence" value="ECO:0007669"/>
    <property type="project" value="InterPro"/>
</dbReference>
<dbReference type="InterPro" id="IPR001680">
    <property type="entry name" value="WD40_rpt"/>
</dbReference>
<dbReference type="GO" id="GO:0000109">
    <property type="term" value="C:nucleotide-excision repair complex"/>
    <property type="evidence" value="ECO:0007669"/>
    <property type="project" value="TreeGrafter"/>
</dbReference>
<keyword evidence="1 5" id="KW-0853">WD repeat</keyword>
<dbReference type="PROSITE" id="PS50082">
    <property type="entry name" value="WD_REPEATS_2"/>
    <property type="match status" value="3"/>
</dbReference>
<dbReference type="GO" id="GO:0031464">
    <property type="term" value="C:Cul4A-RING E3 ubiquitin ligase complex"/>
    <property type="evidence" value="ECO:0007669"/>
    <property type="project" value="TreeGrafter"/>
</dbReference>
<dbReference type="PANTHER" id="PTHR46202:SF1">
    <property type="entry name" value="DNA EXCISION REPAIR PROTEIN ERCC-8"/>
    <property type="match status" value="1"/>
</dbReference>
<evidence type="ECO:0000256" key="3">
    <source>
        <dbReference type="ARBA" id="ARBA00022763"/>
    </source>
</evidence>
<accession>A0A9P8CJC6</accession>
<proteinExistence type="predicted"/>
<keyword evidence="3" id="KW-0227">DNA damage</keyword>
<dbReference type="EMBL" id="MU253774">
    <property type="protein sequence ID" value="KAG9247381.1"/>
    <property type="molecule type" value="Genomic_DNA"/>
</dbReference>
<feature type="repeat" description="WD" evidence="5">
    <location>
        <begin position="210"/>
        <end position="245"/>
    </location>
</feature>
<dbReference type="Gene3D" id="2.130.10.10">
    <property type="entry name" value="YVTN repeat-like/Quinoprotein amine dehydrogenase"/>
    <property type="match status" value="1"/>
</dbReference>
<sequence>MNQLLFDRATGSLDPQSFARVQTASLIHATQLSMKIRFDGSEKETTVSSQNSSVHSETQIDEGKAKIWAHQLGVNALTIEKFNGKILISGGADSSIKLWDLEQIPHNTKATLPLRPYAAVPRTVSSHQYGITHLSFYPFDSGAFLSSSYDHHLKLYSTETLQLSADFDLEHIVYHHALSPKADHLLVACATEYPAVRLTDLRTGARTHSLAGHRGAVLNVCWHPTIGHILASAGVDGTVRVWDVRKSSGSLGVLNLEDPTGIVGCDGLGQGARQPNSGKAHDGPVNGLKWTDDGKYVVSAGHDERIRVWDAATGANTLASFGPMIKNRHPSHLPLLLSATNLTAAREELFFYPNEKELLVFELHEGKLLKRLRVPGPVANTVRSSTGARNARHRFTSLARRNQVDGIYSGHTDGQIRAWIPRTKDDETEDVNEEEERSGRVNDEEGPRRKRQPLNDVFRDLTRQRITFG</sequence>
<evidence type="ECO:0000313" key="7">
    <source>
        <dbReference type="EMBL" id="KAG9247381.1"/>
    </source>
</evidence>
<comment type="caution">
    <text evidence="7">The sequence shown here is derived from an EMBL/GenBank/DDBJ whole genome shotgun (WGS) entry which is preliminary data.</text>
</comment>
<keyword evidence="2" id="KW-0677">Repeat</keyword>
<feature type="compositionally biased region" description="Acidic residues" evidence="6">
    <location>
        <begin position="426"/>
        <end position="436"/>
    </location>
</feature>
<dbReference type="InterPro" id="IPR019775">
    <property type="entry name" value="WD40_repeat_CS"/>
</dbReference>
<dbReference type="InterPro" id="IPR020472">
    <property type="entry name" value="WD40_PAC1"/>
</dbReference>
<feature type="compositionally biased region" description="Basic and acidic residues" evidence="6">
    <location>
        <begin position="437"/>
        <end position="447"/>
    </location>
</feature>
<dbReference type="SUPFAM" id="SSF50978">
    <property type="entry name" value="WD40 repeat-like"/>
    <property type="match status" value="1"/>
</dbReference>
<dbReference type="PANTHER" id="PTHR46202">
    <property type="entry name" value="DNA EXCISION REPAIR PROTEIN ERCC-8"/>
    <property type="match status" value="1"/>
</dbReference>
<dbReference type="GO" id="GO:0000209">
    <property type="term" value="P:protein polyubiquitination"/>
    <property type="evidence" value="ECO:0007669"/>
    <property type="project" value="TreeGrafter"/>
</dbReference>
<dbReference type="InterPro" id="IPR015943">
    <property type="entry name" value="WD40/YVTN_repeat-like_dom_sf"/>
</dbReference>
<organism evidence="7 8">
    <name type="scientific">Calycina marina</name>
    <dbReference type="NCBI Taxonomy" id="1763456"/>
    <lineage>
        <taxon>Eukaryota</taxon>
        <taxon>Fungi</taxon>
        <taxon>Dikarya</taxon>
        <taxon>Ascomycota</taxon>
        <taxon>Pezizomycotina</taxon>
        <taxon>Leotiomycetes</taxon>
        <taxon>Helotiales</taxon>
        <taxon>Pezizellaceae</taxon>
        <taxon>Calycina</taxon>
    </lineage>
</organism>
<reference evidence="7" key="1">
    <citation type="journal article" date="2021" name="IMA Fungus">
        <title>Genomic characterization of three marine fungi, including Emericellopsis atlantica sp. nov. with signatures of a generalist lifestyle and marine biomass degradation.</title>
        <authorList>
            <person name="Hagestad O.C."/>
            <person name="Hou L."/>
            <person name="Andersen J.H."/>
            <person name="Hansen E.H."/>
            <person name="Altermark B."/>
            <person name="Li C."/>
            <person name="Kuhnert E."/>
            <person name="Cox R.J."/>
            <person name="Crous P.W."/>
            <person name="Spatafora J.W."/>
            <person name="Lail K."/>
            <person name="Amirebrahimi M."/>
            <person name="Lipzen A."/>
            <person name="Pangilinan J."/>
            <person name="Andreopoulos W."/>
            <person name="Hayes R.D."/>
            <person name="Ng V."/>
            <person name="Grigoriev I.V."/>
            <person name="Jackson S.A."/>
            <person name="Sutton T.D.S."/>
            <person name="Dobson A.D.W."/>
            <person name="Rama T."/>
        </authorList>
    </citation>
    <scope>NUCLEOTIDE SEQUENCE</scope>
    <source>
        <strain evidence="7">TRa3180A</strain>
    </source>
</reference>
<evidence type="ECO:0000313" key="8">
    <source>
        <dbReference type="Proteomes" id="UP000887226"/>
    </source>
</evidence>
<evidence type="ECO:0000256" key="6">
    <source>
        <dbReference type="SAM" id="MobiDB-lite"/>
    </source>
</evidence>
<feature type="repeat" description="WD" evidence="5">
    <location>
        <begin position="278"/>
        <end position="319"/>
    </location>
</feature>
<dbReference type="InterPro" id="IPR042238">
    <property type="entry name" value="Rad28/ERCC8/Ckn1/ATCSA-1"/>
</dbReference>
<name>A0A9P8CJC6_9HELO</name>
<dbReference type="Pfam" id="PF00400">
    <property type="entry name" value="WD40"/>
    <property type="match status" value="4"/>
</dbReference>
<gene>
    <name evidence="7" type="ORF">BJ878DRAFT_454493</name>
</gene>